<dbReference type="KEGG" id="bmx:BMS_2829"/>
<accession>E1WY49</accession>
<evidence type="ECO:0000256" key="1">
    <source>
        <dbReference type="SAM" id="MobiDB-lite"/>
    </source>
</evidence>
<evidence type="ECO:0000313" key="2">
    <source>
        <dbReference type="EMBL" id="CBW27604.1"/>
    </source>
</evidence>
<keyword evidence="3" id="KW-1185">Reference proteome</keyword>
<dbReference type="PATRIC" id="fig|862908.3.peg.2705"/>
<dbReference type="Proteomes" id="UP000008963">
    <property type="component" value="Chromosome"/>
</dbReference>
<dbReference type="eggNOG" id="ENOG502Z7QS">
    <property type="taxonomic scope" value="Bacteria"/>
</dbReference>
<reference evidence="3" key="1">
    <citation type="journal article" date="2013" name="ISME J.">
        <title>A small predatory core genome in the divergent marine Bacteriovorax marinus SJ and the terrestrial Bdellovibrio bacteriovorus.</title>
        <authorList>
            <person name="Crossman L.C."/>
            <person name="Chen H."/>
            <person name="Cerdeno-Tarraga A.M."/>
            <person name="Brooks K."/>
            <person name="Quail M.A."/>
            <person name="Pineiro S.A."/>
            <person name="Hobley L."/>
            <person name="Sockett R.E."/>
            <person name="Bentley S.D."/>
            <person name="Parkhill J."/>
            <person name="Williams H.N."/>
            <person name="Stine O.C."/>
        </authorList>
    </citation>
    <scope>NUCLEOTIDE SEQUENCE [LARGE SCALE GENOMIC DNA]</scope>
    <source>
        <strain evidence="3">ATCC BAA-682 / DSM 15412 / SJ</strain>
    </source>
</reference>
<dbReference type="RefSeq" id="WP_014245378.1">
    <property type="nucleotide sequence ID" value="NC_016620.1"/>
</dbReference>
<name>E1WY49_HALMS</name>
<dbReference type="OrthoDB" id="9342527at2"/>
<dbReference type="HOGENOM" id="CLU_056319_0_0_7"/>
<proteinExistence type="predicted"/>
<feature type="region of interest" description="Disordered" evidence="1">
    <location>
        <begin position="106"/>
        <end position="127"/>
    </location>
</feature>
<evidence type="ECO:0000313" key="3">
    <source>
        <dbReference type="Proteomes" id="UP000008963"/>
    </source>
</evidence>
<dbReference type="EMBL" id="FQ312005">
    <property type="protein sequence ID" value="CBW27604.1"/>
    <property type="molecule type" value="Genomic_DNA"/>
</dbReference>
<dbReference type="STRING" id="862908.BMS_2829"/>
<dbReference type="AlphaFoldDB" id="E1WY49"/>
<gene>
    <name evidence="2" type="ordered locus">BMS_2829</name>
</gene>
<sequence>MLKLHIKIFIIIFLCRGGEVCAQGSFKEKIDSGHSMISEKFGKSVNRLDNFVFTEKELNKDTGSRIYFFNKVSFSNDGQFLNEINYRLSLRLPRLSKSLQLSFDSNNKTPVNGNSDEGEVDSSDNRKVEEKVEANLHHFLKLSKLASMRTSAGLTVSSQPQIFSKLYFSREDSFQYFNMTTYLGSEWYSRDRFSQSSGITLSKKINDISTFRYVVEQGWRESTNIVSLSTGPSYIYFLSKRRSIEYNFRFDYENKPHFYLTNLRFFINYRQKLHKDWLYYDLGPYISFSREKNFKQVHGAYLKLEVAFGEF</sequence>
<protein>
    <submittedName>
        <fullName evidence="2">Uncharacterized protein</fullName>
    </submittedName>
</protein>
<organism evidence="2 3">
    <name type="scientific">Halobacteriovorax marinus (strain ATCC BAA-682 / DSM 15412 / SJ)</name>
    <name type="common">Bacteriovorax marinus</name>
    <dbReference type="NCBI Taxonomy" id="862908"/>
    <lineage>
        <taxon>Bacteria</taxon>
        <taxon>Pseudomonadati</taxon>
        <taxon>Bdellovibrionota</taxon>
        <taxon>Bacteriovoracia</taxon>
        <taxon>Bacteriovoracales</taxon>
        <taxon>Halobacteriovoraceae</taxon>
        <taxon>Halobacteriovorax</taxon>
    </lineage>
</organism>
<feature type="compositionally biased region" description="Polar residues" evidence="1">
    <location>
        <begin position="106"/>
        <end position="115"/>
    </location>
</feature>